<comment type="caution">
    <text evidence="6">The sequence shown here is derived from an EMBL/GenBank/DDBJ whole genome shotgun (WGS) entry which is preliminary data.</text>
</comment>
<keyword evidence="3 5" id="KW-0067">ATP-binding</keyword>
<comment type="function">
    <text evidence="5">Catalyzes the synthesis of gamma-glutamylcysteine (gamma-GC). This compound is used as substrate for the biosynthesis of the low-molecular thiol compound ergothioneine.</text>
</comment>
<comment type="pathway">
    <text evidence="5">Amino-acid biosynthesis; ergothioneine biosynthesis.</text>
</comment>
<evidence type="ECO:0000256" key="1">
    <source>
        <dbReference type="ARBA" id="ARBA00022598"/>
    </source>
</evidence>
<comment type="similarity">
    <text evidence="5">Belongs to the glutamate--cysteine ligase type 2 family. EgtA subfamily.</text>
</comment>
<evidence type="ECO:0000256" key="2">
    <source>
        <dbReference type="ARBA" id="ARBA00022741"/>
    </source>
</evidence>
<dbReference type="GO" id="GO:0016874">
    <property type="term" value="F:ligase activity"/>
    <property type="evidence" value="ECO:0007669"/>
    <property type="project" value="UniProtKB-KW"/>
</dbReference>
<dbReference type="InterPro" id="IPR017809">
    <property type="entry name" value="EgtA_Actinobacteria"/>
</dbReference>
<evidence type="ECO:0000256" key="3">
    <source>
        <dbReference type="ARBA" id="ARBA00022840"/>
    </source>
</evidence>
<organism evidence="6 7">
    <name type="scientific">Microlunatus ginsengisoli</name>
    <dbReference type="NCBI Taxonomy" id="363863"/>
    <lineage>
        <taxon>Bacteria</taxon>
        <taxon>Bacillati</taxon>
        <taxon>Actinomycetota</taxon>
        <taxon>Actinomycetes</taxon>
        <taxon>Propionibacteriales</taxon>
        <taxon>Propionibacteriaceae</taxon>
        <taxon>Microlunatus</taxon>
    </lineage>
</organism>
<name>A0ABP7AIU2_9ACTN</name>
<dbReference type="Gene3D" id="3.30.590.20">
    <property type="match status" value="1"/>
</dbReference>
<dbReference type="RefSeq" id="WP_344807949.1">
    <property type="nucleotide sequence ID" value="NZ_BAABAB010000033.1"/>
</dbReference>
<dbReference type="EMBL" id="BAABAB010000033">
    <property type="protein sequence ID" value="GAA3633612.1"/>
    <property type="molecule type" value="Genomic_DNA"/>
</dbReference>
<dbReference type="SUPFAM" id="SSF55931">
    <property type="entry name" value="Glutamine synthetase/guanido kinase"/>
    <property type="match status" value="1"/>
</dbReference>
<evidence type="ECO:0000313" key="7">
    <source>
        <dbReference type="Proteomes" id="UP001501490"/>
    </source>
</evidence>
<dbReference type="HAMAP" id="MF_02034">
    <property type="entry name" value="EgtA"/>
    <property type="match status" value="1"/>
</dbReference>
<keyword evidence="2 5" id="KW-0547">Nucleotide-binding</keyword>
<sequence>MPQRNAIDPAGHPGGRDRVLPSVDAARTYAAEQALCPGPIGRVGLELEGHLVDRDDLARRIPWDEVTRLRELVPPLPHGSLLSVEPGGQLELSTLPAADVAGAVAALLADRQVLADTLRTQGYGIAYLGLDPVRPPERVNPAERYALMERYFDGCGCGVAARRLMSASAGLQLNLEAGPPGGWPDRLRRIYRLGPVLTAISACSAQAADPGPGSGLATGGAASMRQQAWFALEPARTVPVPFGGEPGLAWADYALRAPLMLLRAADGALVEAPPGLTFGAWAAGSERVDRPPTVADLDYHLTTLFPVIRPRGFLELRFLDAAPTRFWPGLAAIVATLIDDPVAADRAAGAVGDRAAEPTLDWPAAARDGLRTPEFRRLAARCAAIAVEHCPDDLRDRAADYAALVDSGRTPGDLLRDEADGDGWRLLEKALE</sequence>
<dbReference type="InterPro" id="IPR035434">
    <property type="entry name" value="GCL_bact_plant"/>
</dbReference>
<accession>A0ABP7AIU2</accession>
<comment type="catalytic activity">
    <reaction evidence="4 5">
        <text>L-cysteine + L-glutamate + ATP = gamma-L-glutamyl-L-cysteine + ADP + phosphate + H(+)</text>
        <dbReference type="Rhea" id="RHEA:13285"/>
        <dbReference type="ChEBI" id="CHEBI:15378"/>
        <dbReference type="ChEBI" id="CHEBI:29985"/>
        <dbReference type="ChEBI" id="CHEBI:30616"/>
        <dbReference type="ChEBI" id="CHEBI:35235"/>
        <dbReference type="ChEBI" id="CHEBI:43474"/>
        <dbReference type="ChEBI" id="CHEBI:58173"/>
        <dbReference type="ChEBI" id="CHEBI:456216"/>
        <dbReference type="EC" id="6.3.2.2"/>
    </reaction>
</comment>
<keyword evidence="1 5" id="KW-0436">Ligase</keyword>
<evidence type="ECO:0000256" key="4">
    <source>
        <dbReference type="ARBA" id="ARBA00048819"/>
    </source>
</evidence>
<dbReference type="EC" id="6.3.2.2" evidence="5"/>
<dbReference type="InterPro" id="IPR006336">
    <property type="entry name" value="GCS2"/>
</dbReference>
<proteinExistence type="inferred from homology"/>
<dbReference type="Proteomes" id="UP001501490">
    <property type="component" value="Unassembled WGS sequence"/>
</dbReference>
<evidence type="ECO:0000313" key="6">
    <source>
        <dbReference type="EMBL" id="GAA3633612.1"/>
    </source>
</evidence>
<protein>
    <recommendedName>
        <fullName evidence="5">Glutamate--cysteine ligase EgtA</fullName>
        <ecNumber evidence="5">6.3.2.2</ecNumber>
    </recommendedName>
    <alternativeName>
        <fullName evidence="5">Gamma-glutamylcysteine synthase</fullName>
        <shortName evidence="5">GCS</shortName>
        <shortName evidence="5">Gamma-ECS</shortName>
    </alternativeName>
</protein>
<dbReference type="PANTHER" id="PTHR34378:SF1">
    <property type="entry name" value="GLUTAMATE--CYSTEINE LIGASE, CHLOROPLASTIC"/>
    <property type="match status" value="1"/>
</dbReference>
<evidence type="ECO:0000256" key="5">
    <source>
        <dbReference type="HAMAP-Rule" id="MF_02034"/>
    </source>
</evidence>
<dbReference type="Pfam" id="PF04107">
    <property type="entry name" value="GCS2"/>
    <property type="match status" value="1"/>
</dbReference>
<dbReference type="InterPro" id="IPR014746">
    <property type="entry name" value="Gln_synth/guanido_kin_cat_dom"/>
</dbReference>
<dbReference type="PANTHER" id="PTHR34378">
    <property type="entry name" value="GLUTAMATE--CYSTEINE LIGASE, CHLOROPLASTIC"/>
    <property type="match status" value="1"/>
</dbReference>
<gene>
    <name evidence="5 6" type="primary">egtA</name>
    <name evidence="6" type="ORF">GCM10022236_40250</name>
</gene>
<reference evidence="7" key="1">
    <citation type="journal article" date="2019" name="Int. J. Syst. Evol. Microbiol.">
        <title>The Global Catalogue of Microorganisms (GCM) 10K type strain sequencing project: providing services to taxonomists for standard genome sequencing and annotation.</title>
        <authorList>
            <consortium name="The Broad Institute Genomics Platform"/>
            <consortium name="The Broad Institute Genome Sequencing Center for Infectious Disease"/>
            <person name="Wu L."/>
            <person name="Ma J."/>
        </authorList>
    </citation>
    <scope>NUCLEOTIDE SEQUENCE [LARGE SCALE GENOMIC DNA]</scope>
    <source>
        <strain evidence="7">JCM 16929</strain>
    </source>
</reference>
<keyword evidence="7" id="KW-1185">Reference proteome</keyword>